<keyword evidence="4 6" id="KW-1133">Transmembrane helix</keyword>
<evidence type="ECO:0000256" key="6">
    <source>
        <dbReference type="SAM" id="Phobius"/>
    </source>
</evidence>
<dbReference type="SUPFAM" id="SSF103481">
    <property type="entry name" value="Multidrug resistance efflux transporter EmrE"/>
    <property type="match status" value="2"/>
</dbReference>
<dbReference type="InterPro" id="IPR050638">
    <property type="entry name" value="AA-Vitamin_Transporters"/>
</dbReference>
<dbReference type="RefSeq" id="WP_343063060.1">
    <property type="nucleotide sequence ID" value="NZ_JACHGF010000020.1"/>
</dbReference>
<evidence type="ECO:0000256" key="2">
    <source>
        <dbReference type="ARBA" id="ARBA00007362"/>
    </source>
</evidence>
<keyword evidence="3 6" id="KW-0812">Transmembrane</keyword>
<dbReference type="EMBL" id="JACHGF010000020">
    <property type="protein sequence ID" value="MBB5287573.1"/>
    <property type="molecule type" value="Genomic_DNA"/>
</dbReference>
<dbReference type="AlphaFoldDB" id="A0A840U1V3"/>
<feature type="transmembrane region" description="Helical" evidence="6">
    <location>
        <begin position="202"/>
        <end position="222"/>
    </location>
</feature>
<feature type="transmembrane region" description="Helical" evidence="6">
    <location>
        <begin position="144"/>
        <end position="164"/>
    </location>
</feature>
<dbReference type="InterPro" id="IPR000620">
    <property type="entry name" value="EamA_dom"/>
</dbReference>
<evidence type="ECO:0000256" key="5">
    <source>
        <dbReference type="ARBA" id="ARBA00023136"/>
    </source>
</evidence>
<feature type="transmembrane region" description="Helical" evidence="6">
    <location>
        <begin position="290"/>
        <end position="308"/>
    </location>
</feature>
<feature type="domain" description="EamA" evidence="7">
    <location>
        <begin position="172"/>
        <end position="307"/>
    </location>
</feature>
<organism evidence="8 9">
    <name type="scientific">Rhabdobacter roseus</name>
    <dbReference type="NCBI Taxonomy" id="1655419"/>
    <lineage>
        <taxon>Bacteria</taxon>
        <taxon>Pseudomonadati</taxon>
        <taxon>Bacteroidota</taxon>
        <taxon>Cytophagia</taxon>
        <taxon>Cytophagales</taxon>
        <taxon>Cytophagaceae</taxon>
        <taxon>Rhabdobacter</taxon>
    </lineage>
</organism>
<gene>
    <name evidence="8" type="ORF">HNQ92_005737</name>
</gene>
<dbReference type="GO" id="GO:0016020">
    <property type="term" value="C:membrane"/>
    <property type="evidence" value="ECO:0007669"/>
    <property type="project" value="UniProtKB-SubCell"/>
</dbReference>
<sequence>MERTSSSGLPARLYYWAGALMVLVAAFCFACKGILIKMAYQYPIDAIALLALRMLFALPFYLLTAVLLARQAQRRGTYQRLTHQQWGYLSLMGILGYYFASYFNFLGLVYITASLERILLFIYPTFVLLMGAILFKRTITRRQYGALVLTYLGILLAFVPNVEAGAQKDLFWGAFWVIVSGVVYAVYLVGSDRIIPVVGSRVFTCYAMLAATVPTVVHTLVVNGWSLLGYPAPVYGLSLVMAVFVTVLPTFLLAEGIRRVGSGNASLLASIGPIFTIVLATLLLGEEIDFLQIAGTFLVLAGVVLIGWKGKR</sequence>
<name>A0A840U1V3_9BACT</name>
<evidence type="ECO:0000313" key="9">
    <source>
        <dbReference type="Proteomes" id="UP000557307"/>
    </source>
</evidence>
<feature type="transmembrane region" description="Helical" evidence="6">
    <location>
        <begin position="88"/>
        <end position="112"/>
    </location>
</feature>
<evidence type="ECO:0000256" key="1">
    <source>
        <dbReference type="ARBA" id="ARBA00004141"/>
    </source>
</evidence>
<dbReference type="PANTHER" id="PTHR32322:SF2">
    <property type="entry name" value="EAMA DOMAIN-CONTAINING PROTEIN"/>
    <property type="match status" value="1"/>
</dbReference>
<comment type="subcellular location">
    <subcellularLocation>
        <location evidence="1">Membrane</location>
        <topology evidence="1">Multi-pass membrane protein</topology>
    </subcellularLocation>
</comment>
<comment type="caution">
    <text evidence="8">The sequence shown here is derived from an EMBL/GenBank/DDBJ whole genome shotgun (WGS) entry which is preliminary data.</text>
</comment>
<feature type="transmembrane region" description="Helical" evidence="6">
    <location>
        <begin position="170"/>
        <end position="190"/>
    </location>
</feature>
<accession>A0A840U1V3</accession>
<feature type="transmembrane region" description="Helical" evidence="6">
    <location>
        <begin position="47"/>
        <end position="68"/>
    </location>
</feature>
<evidence type="ECO:0000256" key="3">
    <source>
        <dbReference type="ARBA" id="ARBA00022692"/>
    </source>
</evidence>
<keyword evidence="5 6" id="KW-0472">Membrane</keyword>
<feature type="transmembrane region" description="Helical" evidence="6">
    <location>
        <begin position="234"/>
        <end position="253"/>
    </location>
</feature>
<feature type="transmembrane region" description="Helical" evidence="6">
    <location>
        <begin position="118"/>
        <end position="135"/>
    </location>
</feature>
<evidence type="ECO:0000259" key="7">
    <source>
        <dbReference type="Pfam" id="PF00892"/>
    </source>
</evidence>
<dbReference type="PANTHER" id="PTHR32322">
    <property type="entry name" value="INNER MEMBRANE TRANSPORTER"/>
    <property type="match status" value="1"/>
</dbReference>
<proteinExistence type="inferred from homology"/>
<comment type="similarity">
    <text evidence="2">Belongs to the EamA transporter family.</text>
</comment>
<feature type="domain" description="EamA" evidence="7">
    <location>
        <begin position="17"/>
        <end position="158"/>
    </location>
</feature>
<reference evidence="8 9" key="1">
    <citation type="submission" date="2020-08" db="EMBL/GenBank/DDBJ databases">
        <title>Genomic Encyclopedia of Type Strains, Phase IV (KMG-IV): sequencing the most valuable type-strain genomes for metagenomic binning, comparative biology and taxonomic classification.</title>
        <authorList>
            <person name="Goeker M."/>
        </authorList>
    </citation>
    <scope>NUCLEOTIDE SEQUENCE [LARGE SCALE GENOMIC DNA]</scope>
    <source>
        <strain evidence="8 9">DSM 105074</strain>
    </source>
</reference>
<protein>
    <submittedName>
        <fullName evidence="8">Drug/metabolite transporter (DMT)-like permease</fullName>
    </submittedName>
</protein>
<dbReference type="Gene3D" id="1.10.3730.20">
    <property type="match status" value="1"/>
</dbReference>
<dbReference type="Pfam" id="PF00892">
    <property type="entry name" value="EamA"/>
    <property type="match status" value="2"/>
</dbReference>
<dbReference type="InterPro" id="IPR037185">
    <property type="entry name" value="EmrE-like"/>
</dbReference>
<keyword evidence="9" id="KW-1185">Reference proteome</keyword>
<dbReference type="Proteomes" id="UP000557307">
    <property type="component" value="Unassembled WGS sequence"/>
</dbReference>
<evidence type="ECO:0000256" key="4">
    <source>
        <dbReference type="ARBA" id="ARBA00022989"/>
    </source>
</evidence>
<feature type="transmembrane region" description="Helical" evidence="6">
    <location>
        <begin position="265"/>
        <end position="284"/>
    </location>
</feature>
<feature type="transmembrane region" description="Helical" evidence="6">
    <location>
        <begin position="12"/>
        <end position="35"/>
    </location>
</feature>
<evidence type="ECO:0000313" key="8">
    <source>
        <dbReference type="EMBL" id="MBB5287573.1"/>
    </source>
</evidence>